<dbReference type="CDD" id="cd11065">
    <property type="entry name" value="CYP64-like"/>
    <property type="match status" value="1"/>
</dbReference>
<sequence length="519" mass="58543">MGLSQNYLPSQTAFTVLIGAIIVYAIQRSKSSPLRSLPLPPGPPITSWLSGHLSILPATQPWKVYTEWAGAYGPVIHLRVYGQHTILLSSLDDCTEVFERRSNLYSDRPALTMVDLMGWDFNTGLMPYGPRWRRLRRLFQQTFKRVSSLSYRPEQTRKINDLLQALLNSPDEFREHIKVMTAATSMSMTYGYDITAKNDHFVNLAEDAMARLSLALFPGAVLVNAVPILRYLPPWFPGANFHKVASETKEMTTKMKDVPFQWVQKNMQAGTQPNCLVSEKIPACKTDGDLVDLQEFAALVYAAAADTTATALESFFYAMTICPDAQRKAQQELDAIVGRNRLPDYDDWDSLPYTEALLREVLRWRPVLPLGVPHAITDDDVFKGYLIPKGSTIMANVWAISRDDRRYKDPEAFKPERFFDEDGSLNDDNIDYSFGFGRRTCPGRHMARATIWLSMATTLWAFNIAKTKDASGNEIPINVEYTDGTISHPYPHVCSITPRSPRTGEIIEEAVAQTRARSL</sequence>
<keyword evidence="11" id="KW-0472">Membrane</keyword>
<evidence type="ECO:0000256" key="9">
    <source>
        <dbReference type="PIRSR" id="PIRSR602401-1"/>
    </source>
</evidence>
<evidence type="ECO:0000313" key="13">
    <source>
        <dbReference type="Proteomes" id="UP000567179"/>
    </source>
</evidence>
<evidence type="ECO:0000256" key="3">
    <source>
        <dbReference type="ARBA" id="ARBA00010617"/>
    </source>
</evidence>
<comment type="cofactor">
    <cofactor evidence="1 9">
        <name>heme</name>
        <dbReference type="ChEBI" id="CHEBI:30413"/>
    </cofactor>
</comment>
<dbReference type="PRINTS" id="PR00385">
    <property type="entry name" value="P450"/>
</dbReference>
<evidence type="ECO:0000256" key="8">
    <source>
        <dbReference type="ARBA" id="ARBA00023033"/>
    </source>
</evidence>
<dbReference type="GO" id="GO:0005506">
    <property type="term" value="F:iron ion binding"/>
    <property type="evidence" value="ECO:0007669"/>
    <property type="project" value="InterPro"/>
</dbReference>
<reference evidence="12 13" key="1">
    <citation type="journal article" date="2020" name="ISME J.">
        <title>Uncovering the hidden diversity of litter-decomposition mechanisms in mushroom-forming fungi.</title>
        <authorList>
            <person name="Floudas D."/>
            <person name="Bentzer J."/>
            <person name="Ahren D."/>
            <person name="Johansson T."/>
            <person name="Persson P."/>
            <person name="Tunlid A."/>
        </authorList>
    </citation>
    <scope>NUCLEOTIDE SEQUENCE [LARGE SCALE GENOMIC DNA]</scope>
    <source>
        <strain evidence="12 13">CBS 101986</strain>
    </source>
</reference>
<comment type="caution">
    <text evidence="12">The sequence shown here is derived from an EMBL/GenBank/DDBJ whole genome shotgun (WGS) entry which is preliminary data.</text>
</comment>
<dbReference type="PANTHER" id="PTHR46300">
    <property type="entry name" value="P450, PUTATIVE (EUROFUNG)-RELATED-RELATED"/>
    <property type="match status" value="1"/>
</dbReference>
<dbReference type="Proteomes" id="UP000567179">
    <property type="component" value="Unassembled WGS sequence"/>
</dbReference>
<keyword evidence="13" id="KW-1185">Reference proteome</keyword>
<evidence type="ECO:0000256" key="5">
    <source>
        <dbReference type="ARBA" id="ARBA00022723"/>
    </source>
</evidence>
<dbReference type="InterPro" id="IPR017972">
    <property type="entry name" value="Cyt_P450_CS"/>
</dbReference>
<feature type="transmembrane region" description="Helical" evidence="11">
    <location>
        <begin position="6"/>
        <end position="26"/>
    </location>
</feature>
<keyword evidence="8 10" id="KW-0503">Monooxygenase</keyword>
<gene>
    <name evidence="12" type="ORF">D9619_007436</name>
</gene>
<evidence type="ECO:0000256" key="6">
    <source>
        <dbReference type="ARBA" id="ARBA00023002"/>
    </source>
</evidence>
<keyword evidence="7 9" id="KW-0408">Iron</keyword>
<dbReference type="InterPro" id="IPR002401">
    <property type="entry name" value="Cyt_P450_E_grp-I"/>
</dbReference>
<feature type="binding site" description="axial binding residue" evidence="9">
    <location>
        <position position="441"/>
    </location>
    <ligand>
        <name>heme</name>
        <dbReference type="ChEBI" id="CHEBI:30413"/>
    </ligand>
    <ligandPart>
        <name>Fe</name>
        <dbReference type="ChEBI" id="CHEBI:18248"/>
    </ligandPart>
</feature>
<dbReference type="GO" id="GO:0016705">
    <property type="term" value="F:oxidoreductase activity, acting on paired donors, with incorporation or reduction of molecular oxygen"/>
    <property type="evidence" value="ECO:0007669"/>
    <property type="project" value="InterPro"/>
</dbReference>
<evidence type="ECO:0000256" key="4">
    <source>
        <dbReference type="ARBA" id="ARBA00022617"/>
    </source>
</evidence>
<proteinExistence type="inferred from homology"/>
<keyword evidence="11" id="KW-1133">Transmembrane helix</keyword>
<keyword evidence="6 10" id="KW-0560">Oxidoreductase</keyword>
<dbReference type="InterPro" id="IPR036396">
    <property type="entry name" value="Cyt_P450_sf"/>
</dbReference>
<protein>
    <recommendedName>
        <fullName evidence="14">Cytochrome P450</fullName>
    </recommendedName>
</protein>
<dbReference type="OrthoDB" id="2789670at2759"/>
<dbReference type="EMBL" id="JAACJJ010000043">
    <property type="protein sequence ID" value="KAF5315063.1"/>
    <property type="molecule type" value="Genomic_DNA"/>
</dbReference>
<dbReference type="AlphaFoldDB" id="A0A8H5B1Z1"/>
<evidence type="ECO:0000256" key="1">
    <source>
        <dbReference type="ARBA" id="ARBA00001971"/>
    </source>
</evidence>
<evidence type="ECO:0000256" key="2">
    <source>
        <dbReference type="ARBA" id="ARBA00005179"/>
    </source>
</evidence>
<evidence type="ECO:0000256" key="10">
    <source>
        <dbReference type="RuleBase" id="RU000461"/>
    </source>
</evidence>
<evidence type="ECO:0000313" key="12">
    <source>
        <dbReference type="EMBL" id="KAF5315063.1"/>
    </source>
</evidence>
<dbReference type="Pfam" id="PF00067">
    <property type="entry name" value="p450"/>
    <property type="match status" value="1"/>
</dbReference>
<keyword evidence="4 9" id="KW-0349">Heme</keyword>
<dbReference type="PANTHER" id="PTHR46300:SF7">
    <property type="entry name" value="P450, PUTATIVE (EUROFUNG)-RELATED"/>
    <property type="match status" value="1"/>
</dbReference>
<dbReference type="GO" id="GO:0004497">
    <property type="term" value="F:monooxygenase activity"/>
    <property type="evidence" value="ECO:0007669"/>
    <property type="project" value="UniProtKB-KW"/>
</dbReference>
<evidence type="ECO:0000256" key="7">
    <source>
        <dbReference type="ARBA" id="ARBA00023004"/>
    </source>
</evidence>
<name>A0A8H5B1Z1_9AGAR</name>
<comment type="similarity">
    <text evidence="3 10">Belongs to the cytochrome P450 family.</text>
</comment>
<dbReference type="PRINTS" id="PR00463">
    <property type="entry name" value="EP450I"/>
</dbReference>
<dbReference type="SUPFAM" id="SSF48264">
    <property type="entry name" value="Cytochrome P450"/>
    <property type="match status" value="1"/>
</dbReference>
<organism evidence="12 13">
    <name type="scientific">Psilocybe cf. subviscida</name>
    <dbReference type="NCBI Taxonomy" id="2480587"/>
    <lineage>
        <taxon>Eukaryota</taxon>
        <taxon>Fungi</taxon>
        <taxon>Dikarya</taxon>
        <taxon>Basidiomycota</taxon>
        <taxon>Agaricomycotina</taxon>
        <taxon>Agaricomycetes</taxon>
        <taxon>Agaricomycetidae</taxon>
        <taxon>Agaricales</taxon>
        <taxon>Agaricineae</taxon>
        <taxon>Strophariaceae</taxon>
        <taxon>Psilocybe</taxon>
    </lineage>
</organism>
<keyword evidence="5 9" id="KW-0479">Metal-binding</keyword>
<dbReference type="GO" id="GO:0020037">
    <property type="term" value="F:heme binding"/>
    <property type="evidence" value="ECO:0007669"/>
    <property type="project" value="InterPro"/>
</dbReference>
<dbReference type="InterPro" id="IPR001128">
    <property type="entry name" value="Cyt_P450"/>
</dbReference>
<evidence type="ECO:0008006" key="14">
    <source>
        <dbReference type="Google" id="ProtNLM"/>
    </source>
</evidence>
<dbReference type="InterPro" id="IPR050364">
    <property type="entry name" value="Cytochrome_P450_fung"/>
</dbReference>
<comment type="pathway">
    <text evidence="2">Secondary metabolite biosynthesis.</text>
</comment>
<accession>A0A8H5B1Z1</accession>
<dbReference type="PROSITE" id="PS00086">
    <property type="entry name" value="CYTOCHROME_P450"/>
    <property type="match status" value="1"/>
</dbReference>
<dbReference type="Gene3D" id="1.10.630.10">
    <property type="entry name" value="Cytochrome P450"/>
    <property type="match status" value="1"/>
</dbReference>
<keyword evidence="11" id="KW-0812">Transmembrane</keyword>
<evidence type="ECO:0000256" key="11">
    <source>
        <dbReference type="SAM" id="Phobius"/>
    </source>
</evidence>